<keyword evidence="3" id="KW-0472">Membrane</keyword>
<dbReference type="GO" id="GO:0015288">
    <property type="term" value="F:porin activity"/>
    <property type="evidence" value="ECO:0007669"/>
    <property type="project" value="InterPro"/>
</dbReference>
<dbReference type="Pfam" id="PF13609">
    <property type="entry name" value="Porin_4"/>
    <property type="match status" value="1"/>
</dbReference>
<dbReference type="RefSeq" id="WP_164611753.1">
    <property type="nucleotide sequence ID" value="NZ_JAAIKE010000003.1"/>
</dbReference>
<comment type="subcellular location">
    <subcellularLocation>
        <location evidence="1">Cell outer membrane</location>
        <topology evidence="1">Multi-pass membrane protein</topology>
    </subcellularLocation>
</comment>
<feature type="domain" description="Porin" evidence="5">
    <location>
        <begin position="7"/>
        <end position="290"/>
    </location>
</feature>
<evidence type="ECO:0000313" key="7">
    <source>
        <dbReference type="Proteomes" id="UP000481421"/>
    </source>
</evidence>
<dbReference type="EMBL" id="JAAIKE010000003">
    <property type="protein sequence ID" value="NEX46751.1"/>
    <property type="molecule type" value="Genomic_DNA"/>
</dbReference>
<gene>
    <name evidence="6" type="ORF">G3572_11080</name>
</gene>
<dbReference type="PANTHER" id="PTHR34501">
    <property type="entry name" value="PROTEIN YDDL-RELATED"/>
    <property type="match status" value="1"/>
</dbReference>
<protein>
    <submittedName>
        <fullName evidence="6">Porin</fullName>
    </submittedName>
</protein>
<evidence type="ECO:0000256" key="4">
    <source>
        <dbReference type="SAM" id="SignalP"/>
    </source>
</evidence>
<feature type="signal peptide" evidence="4">
    <location>
        <begin position="1"/>
        <end position="19"/>
    </location>
</feature>
<accession>A0A6B3RMS7</accession>
<name>A0A6B3RMS7_9RHOB</name>
<dbReference type="PANTHER" id="PTHR34501:SF2">
    <property type="entry name" value="OUTER MEMBRANE PORIN F-RELATED"/>
    <property type="match status" value="1"/>
</dbReference>
<proteinExistence type="predicted"/>
<evidence type="ECO:0000259" key="5">
    <source>
        <dbReference type="Pfam" id="PF13609"/>
    </source>
</evidence>
<dbReference type="Gene3D" id="2.40.160.10">
    <property type="entry name" value="Porin"/>
    <property type="match status" value="1"/>
</dbReference>
<reference evidence="6 7" key="1">
    <citation type="submission" date="2020-02" db="EMBL/GenBank/DDBJ databases">
        <title>Rhodobacter algicola sp. nov., isolated from microalga culture.</title>
        <authorList>
            <person name="Park C.-Y."/>
        </authorList>
    </citation>
    <scope>NUCLEOTIDE SEQUENCE [LARGE SCALE GENOMIC DNA]</scope>
    <source>
        <strain evidence="6 7">ETT8</strain>
    </source>
</reference>
<dbReference type="InterPro" id="IPR023614">
    <property type="entry name" value="Porin_dom_sf"/>
</dbReference>
<dbReference type="AlphaFoldDB" id="A0A6B3RMS7"/>
<evidence type="ECO:0000256" key="3">
    <source>
        <dbReference type="ARBA" id="ARBA00023136"/>
    </source>
</evidence>
<keyword evidence="7" id="KW-1185">Reference proteome</keyword>
<evidence type="ECO:0000313" key="6">
    <source>
        <dbReference type="EMBL" id="NEX46751.1"/>
    </source>
</evidence>
<evidence type="ECO:0000256" key="2">
    <source>
        <dbReference type="ARBA" id="ARBA00022729"/>
    </source>
</evidence>
<dbReference type="InterPro" id="IPR050298">
    <property type="entry name" value="Gram-neg_bact_OMP"/>
</dbReference>
<dbReference type="SUPFAM" id="SSF56935">
    <property type="entry name" value="Porins"/>
    <property type="match status" value="1"/>
</dbReference>
<feature type="chain" id="PRO_5025545132" evidence="4">
    <location>
        <begin position="20"/>
        <end position="302"/>
    </location>
</feature>
<dbReference type="GO" id="GO:0009279">
    <property type="term" value="C:cell outer membrane"/>
    <property type="evidence" value="ECO:0007669"/>
    <property type="project" value="UniProtKB-SubCell"/>
</dbReference>
<sequence>MKKVLLATTVLAMSATVAAAEVKVSGNARMGLVYDGNTVTAGTSASKLKMTSRVRIIFTASGESDSGLSFGATVRNDQSGQGNTANGDSKVFISGAFGKLTFGDNDTAANVLVGHVDAISLTGLGDNNELGYLGMTKTSALYEYSTGALSFAASLGQFGIDVPGVGTKAEDAASVAVKYSMDGYAVALGYETRRASETVNDNQLSLGLSGTFGQFGVKAVIADRKSWGTTQYALSGTYTMDALKVSAFYANKDTKAAGVTTKNNAYGLGASYNLGGGATVVGGVQKTKNGKAVADVGVSLSF</sequence>
<dbReference type="Proteomes" id="UP000481421">
    <property type="component" value="Unassembled WGS sequence"/>
</dbReference>
<comment type="caution">
    <text evidence="6">The sequence shown here is derived from an EMBL/GenBank/DDBJ whole genome shotgun (WGS) entry which is preliminary data.</text>
</comment>
<organism evidence="6 7">
    <name type="scientific">Pseudotabrizicola algicola</name>
    <dbReference type="NCBI Taxonomy" id="2709381"/>
    <lineage>
        <taxon>Bacteria</taxon>
        <taxon>Pseudomonadati</taxon>
        <taxon>Pseudomonadota</taxon>
        <taxon>Alphaproteobacteria</taxon>
        <taxon>Rhodobacterales</taxon>
        <taxon>Paracoccaceae</taxon>
        <taxon>Pseudotabrizicola</taxon>
    </lineage>
</organism>
<dbReference type="InterPro" id="IPR033900">
    <property type="entry name" value="Gram_neg_porin_domain"/>
</dbReference>
<evidence type="ECO:0000256" key="1">
    <source>
        <dbReference type="ARBA" id="ARBA00004571"/>
    </source>
</evidence>
<keyword evidence="2 4" id="KW-0732">Signal</keyword>